<keyword evidence="2 5" id="KW-0812">Transmembrane</keyword>
<dbReference type="Proteomes" id="UP001551675">
    <property type="component" value="Unassembled WGS sequence"/>
</dbReference>
<gene>
    <name evidence="7" type="ORF">AB0I59_32160</name>
</gene>
<accession>A0ABV3GNT7</accession>
<dbReference type="Pfam" id="PF07291">
    <property type="entry name" value="MauE"/>
    <property type="match status" value="1"/>
</dbReference>
<dbReference type="EMBL" id="JBFALK010000021">
    <property type="protein sequence ID" value="MEV0973280.1"/>
    <property type="molecule type" value="Genomic_DNA"/>
</dbReference>
<keyword evidence="3 5" id="KW-1133">Transmembrane helix</keyword>
<name>A0ABV3GNT7_MICGL</name>
<reference evidence="7 8" key="1">
    <citation type="submission" date="2024-06" db="EMBL/GenBank/DDBJ databases">
        <title>The Natural Products Discovery Center: Release of the First 8490 Sequenced Strains for Exploring Actinobacteria Biosynthetic Diversity.</title>
        <authorList>
            <person name="Kalkreuter E."/>
            <person name="Kautsar S.A."/>
            <person name="Yang D."/>
            <person name="Bader C.D."/>
            <person name="Teijaro C.N."/>
            <person name="Fluegel L."/>
            <person name="Davis C.M."/>
            <person name="Simpson J.R."/>
            <person name="Lauterbach L."/>
            <person name="Steele A.D."/>
            <person name="Gui C."/>
            <person name="Meng S."/>
            <person name="Li G."/>
            <person name="Viehrig K."/>
            <person name="Ye F."/>
            <person name="Su P."/>
            <person name="Kiefer A.F."/>
            <person name="Nichols A."/>
            <person name="Cepeda A.J."/>
            <person name="Yan W."/>
            <person name="Fan B."/>
            <person name="Jiang Y."/>
            <person name="Adhikari A."/>
            <person name="Zheng C.-J."/>
            <person name="Schuster L."/>
            <person name="Cowan T.M."/>
            <person name="Smanski M.J."/>
            <person name="Chevrette M.G."/>
            <person name="De Carvalho L.P.S."/>
            <person name="Shen B."/>
        </authorList>
    </citation>
    <scope>NUCLEOTIDE SEQUENCE [LARGE SCALE GENOMIC DNA]</scope>
    <source>
        <strain evidence="7 8">NPDC050100</strain>
    </source>
</reference>
<keyword evidence="4 5" id="KW-0472">Membrane</keyword>
<feature type="transmembrane region" description="Helical" evidence="5">
    <location>
        <begin position="72"/>
        <end position="91"/>
    </location>
</feature>
<evidence type="ECO:0000313" key="8">
    <source>
        <dbReference type="Proteomes" id="UP001551675"/>
    </source>
</evidence>
<feature type="transmembrane region" description="Helical" evidence="5">
    <location>
        <begin position="44"/>
        <end position="65"/>
    </location>
</feature>
<organism evidence="7 8">
    <name type="scientific">Microtetraspora glauca</name>
    <dbReference type="NCBI Taxonomy" id="1996"/>
    <lineage>
        <taxon>Bacteria</taxon>
        <taxon>Bacillati</taxon>
        <taxon>Actinomycetota</taxon>
        <taxon>Actinomycetes</taxon>
        <taxon>Streptosporangiales</taxon>
        <taxon>Streptosporangiaceae</taxon>
        <taxon>Microtetraspora</taxon>
    </lineage>
</organism>
<sequence length="168" mass="17136">MEYVRAACATLIAVVFAASAVSKLRDFRGFARSLPTLAPVRARLVRPLALVVVAAETATPILLAVPRAASYGFALACALLTAFTAAIAGVLRRGRQAPCRCFGASSEPVGRRHLVRNGALLISTVLGGLAPQGLPAPAGLAVAATAGVAGAILIISFDDVVDLFARSS</sequence>
<proteinExistence type="predicted"/>
<evidence type="ECO:0000256" key="4">
    <source>
        <dbReference type="ARBA" id="ARBA00023136"/>
    </source>
</evidence>
<evidence type="ECO:0000259" key="6">
    <source>
        <dbReference type="Pfam" id="PF07291"/>
    </source>
</evidence>
<evidence type="ECO:0000256" key="3">
    <source>
        <dbReference type="ARBA" id="ARBA00022989"/>
    </source>
</evidence>
<dbReference type="RefSeq" id="WP_061259503.1">
    <property type="nucleotide sequence ID" value="NZ_JBFALK010000021.1"/>
</dbReference>
<keyword evidence="8" id="KW-1185">Reference proteome</keyword>
<evidence type="ECO:0000256" key="5">
    <source>
        <dbReference type="SAM" id="Phobius"/>
    </source>
</evidence>
<feature type="domain" description="Methylamine utilisation protein MauE" evidence="6">
    <location>
        <begin position="1"/>
        <end position="128"/>
    </location>
</feature>
<comment type="subcellular location">
    <subcellularLocation>
        <location evidence="1">Membrane</location>
        <topology evidence="1">Multi-pass membrane protein</topology>
    </subcellularLocation>
</comment>
<evidence type="ECO:0000256" key="2">
    <source>
        <dbReference type="ARBA" id="ARBA00022692"/>
    </source>
</evidence>
<dbReference type="InterPro" id="IPR009908">
    <property type="entry name" value="Methylamine_util_MauE"/>
</dbReference>
<evidence type="ECO:0000256" key="1">
    <source>
        <dbReference type="ARBA" id="ARBA00004141"/>
    </source>
</evidence>
<evidence type="ECO:0000313" key="7">
    <source>
        <dbReference type="EMBL" id="MEV0973280.1"/>
    </source>
</evidence>
<comment type="caution">
    <text evidence="7">The sequence shown here is derived from an EMBL/GenBank/DDBJ whole genome shotgun (WGS) entry which is preliminary data.</text>
</comment>
<protein>
    <submittedName>
        <fullName evidence="7">MauE/DoxX family redox-associated membrane protein</fullName>
    </submittedName>
</protein>